<feature type="domain" description="SsuA/THI5-like" evidence="2">
    <location>
        <begin position="95"/>
        <end position="298"/>
    </location>
</feature>
<dbReference type="Proteomes" id="UP000319908">
    <property type="component" value="Unassembled WGS sequence"/>
</dbReference>
<sequence>MLIRRASEGRPGRSRRMSNAAGRHQHSSEYLPFSPMTTDVLNFHFSIVTRLALAIPALLMAGQGCSSRSDTQLERADGLQLTPVSVQLNWYPEVEHGGVYEALVNGAYQDRNLAVEIKPGGRETPVAPELLLGRSQFAITNADDVVLFRAQGADIVAVFAAAQNNPRCLLVRADSGVEGFDDLAGITLQCQPGRAFLPFLRKRGFLDEVREVPYFNSIAGMVDDPKMAVQAYVVAEPILARQQGVDVRTLMVSDLGWNPYSSVLVTTGTLIRESPELVRDFVAATKTGWADYLASPQLANEAILKANTHGMTADVLQFGAEQMRPLAYPTESTELGEMTLPRWQELVDQMKEIEVIGPDAVRAEDCFTDEFLP</sequence>
<feature type="compositionally biased region" description="Basic and acidic residues" evidence="1">
    <location>
        <begin position="1"/>
        <end position="11"/>
    </location>
</feature>
<evidence type="ECO:0000259" key="2">
    <source>
        <dbReference type="Pfam" id="PF09084"/>
    </source>
</evidence>
<dbReference type="PANTHER" id="PTHR31528">
    <property type="entry name" value="4-AMINO-5-HYDROXYMETHYL-2-METHYLPYRIMIDINE PHOSPHATE SYNTHASE THI11-RELATED"/>
    <property type="match status" value="1"/>
</dbReference>
<dbReference type="InterPro" id="IPR015168">
    <property type="entry name" value="SsuA/THI5"/>
</dbReference>
<dbReference type="Pfam" id="PF09084">
    <property type="entry name" value="NMT1"/>
    <property type="match status" value="1"/>
</dbReference>
<dbReference type="PANTHER" id="PTHR31528:SF3">
    <property type="entry name" value="THIAMINE BIOSYNTHESIS PROTEIN HI_0357-RELATED"/>
    <property type="match status" value="1"/>
</dbReference>
<feature type="region of interest" description="Disordered" evidence="1">
    <location>
        <begin position="1"/>
        <end position="26"/>
    </location>
</feature>
<dbReference type="Gene3D" id="3.40.190.10">
    <property type="entry name" value="Periplasmic binding protein-like II"/>
    <property type="match status" value="2"/>
</dbReference>
<dbReference type="GO" id="GO:0009228">
    <property type="term" value="P:thiamine biosynthetic process"/>
    <property type="evidence" value="ECO:0007669"/>
    <property type="project" value="InterPro"/>
</dbReference>
<name>A0A5C6BV09_9BACT</name>
<keyword evidence="4" id="KW-1185">Reference proteome</keyword>
<evidence type="ECO:0000313" key="3">
    <source>
        <dbReference type="EMBL" id="TWU15888.1"/>
    </source>
</evidence>
<dbReference type="AlphaFoldDB" id="A0A5C6BV09"/>
<evidence type="ECO:0000313" key="4">
    <source>
        <dbReference type="Proteomes" id="UP000319908"/>
    </source>
</evidence>
<dbReference type="EMBL" id="SJPU01000002">
    <property type="protein sequence ID" value="TWU15888.1"/>
    <property type="molecule type" value="Genomic_DNA"/>
</dbReference>
<proteinExistence type="predicted"/>
<gene>
    <name evidence="3" type="ORF">Poly21_30900</name>
</gene>
<organism evidence="3 4">
    <name type="scientific">Allorhodopirellula heiligendammensis</name>
    <dbReference type="NCBI Taxonomy" id="2714739"/>
    <lineage>
        <taxon>Bacteria</taxon>
        <taxon>Pseudomonadati</taxon>
        <taxon>Planctomycetota</taxon>
        <taxon>Planctomycetia</taxon>
        <taxon>Pirellulales</taxon>
        <taxon>Pirellulaceae</taxon>
        <taxon>Allorhodopirellula</taxon>
    </lineage>
</organism>
<reference evidence="3 4" key="1">
    <citation type="journal article" date="2020" name="Antonie Van Leeuwenhoek">
        <title>Rhodopirellula heiligendammensis sp. nov., Rhodopirellula pilleata sp. nov., and Rhodopirellula solitaria sp. nov. isolated from natural or artificial marine surfaces in Northern Germany and California, USA, and emended description of the genus Rhodopirellula.</title>
        <authorList>
            <person name="Kallscheuer N."/>
            <person name="Wiegand S."/>
            <person name="Jogler M."/>
            <person name="Boedeker C."/>
            <person name="Peeters S.H."/>
            <person name="Rast P."/>
            <person name="Heuer A."/>
            <person name="Jetten M.S.M."/>
            <person name="Rohde M."/>
            <person name="Jogler C."/>
        </authorList>
    </citation>
    <scope>NUCLEOTIDE SEQUENCE [LARGE SCALE GENOMIC DNA]</scope>
    <source>
        <strain evidence="3 4">Poly21</strain>
    </source>
</reference>
<protein>
    <submittedName>
        <fullName evidence="3">NMT1/THI5 like protein</fullName>
    </submittedName>
</protein>
<accession>A0A5C6BV09</accession>
<comment type="caution">
    <text evidence="3">The sequence shown here is derived from an EMBL/GenBank/DDBJ whole genome shotgun (WGS) entry which is preliminary data.</text>
</comment>
<evidence type="ECO:0000256" key="1">
    <source>
        <dbReference type="SAM" id="MobiDB-lite"/>
    </source>
</evidence>
<dbReference type="SUPFAM" id="SSF53850">
    <property type="entry name" value="Periplasmic binding protein-like II"/>
    <property type="match status" value="1"/>
</dbReference>
<dbReference type="InterPro" id="IPR027939">
    <property type="entry name" value="NMT1/THI5"/>
</dbReference>